<evidence type="ECO:0000259" key="12">
    <source>
        <dbReference type="PROSITE" id="PS50271"/>
    </source>
</evidence>
<comment type="caution">
    <text evidence="13">The sequence shown here is derived from an EMBL/GenBank/DDBJ whole genome shotgun (WGS) entry which is preliminary data.</text>
</comment>
<evidence type="ECO:0000256" key="7">
    <source>
        <dbReference type="ARBA" id="ARBA00023146"/>
    </source>
</evidence>
<evidence type="ECO:0000256" key="2">
    <source>
        <dbReference type="ARBA" id="ARBA00022741"/>
    </source>
</evidence>
<dbReference type="FunFam" id="1.10.10.2420:FF:000001">
    <property type="entry name" value="Glutamine--tRNA ligase cytoplasmic"/>
    <property type="match status" value="1"/>
</dbReference>
<keyword evidence="1" id="KW-0436">Ligase</keyword>
<feature type="compositionally biased region" description="Basic residues" evidence="10">
    <location>
        <begin position="547"/>
        <end position="558"/>
    </location>
</feature>
<dbReference type="PROSITE" id="PS50271">
    <property type="entry name" value="ZF_UBP"/>
    <property type="match status" value="1"/>
</dbReference>
<evidence type="ECO:0008006" key="15">
    <source>
        <dbReference type="Google" id="ProtNLM"/>
    </source>
</evidence>
<evidence type="ECO:0000256" key="6">
    <source>
        <dbReference type="ARBA" id="ARBA00022917"/>
    </source>
</evidence>
<feature type="region of interest" description="Disordered" evidence="10">
    <location>
        <begin position="532"/>
        <end position="558"/>
    </location>
</feature>
<dbReference type="CDD" id="cd16457">
    <property type="entry name" value="RING-H2_BRAP2"/>
    <property type="match status" value="1"/>
</dbReference>
<dbReference type="Proteomes" id="UP000617340">
    <property type="component" value="Unassembled WGS sequence"/>
</dbReference>
<feature type="coiled-coil region" evidence="9">
    <location>
        <begin position="388"/>
        <end position="507"/>
    </location>
</feature>
<dbReference type="Gene3D" id="3.30.40.10">
    <property type="entry name" value="Zinc/RING finger domain, C3HC4 (zinc finger)"/>
    <property type="match status" value="2"/>
</dbReference>
<dbReference type="FunFam" id="1.10.8.1290:FF:000002">
    <property type="entry name" value="Glutamine--tRNA ligase cytoplasmic"/>
    <property type="match status" value="1"/>
</dbReference>
<dbReference type="PROSITE" id="PS50089">
    <property type="entry name" value="ZF_RING_2"/>
    <property type="match status" value="1"/>
</dbReference>
<dbReference type="InterPro" id="IPR013083">
    <property type="entry name" value="Znf_RING/FYVE/PHD"/>
</dbReference>
<evidence type="ECO:0000256" key="4">
    <source>
        <dbReference type="ARBA" id="ARBA00022833"/>
    </source>
</evidence>
<keyword evidence="3 8" id="KW-0863">Zinc-finger</keyword>
<dbReference type="GO" id="GO:0061630">
    <property type="term" value="F:ubiquitin protein ligase activity"/>
    <property type="evidence" value="ECO:0007669"/>
    <property type="project" value="TreeGrafter"/>
</dbReference>
<evidence type="ECO:0000256" key="5">
    <source>
        <dbReference type="ARBA" id="ARBA00022840"/>
    </source>
</evidence>
<evidence type="ECO:0000256" key="8">
    <source>
        <dbReference type="PROSITE-ProRule" id="PRU00502"/>
    </source>
</evidence>
<sequence length="558" mass="63763">MTVEKDECIELFQQVGLSEQKAKETLKNAQVSKNLKLAITEARKYVDITPEIGILLYHLSSKIKAQIVDKISFLSKFIAEKKLDTVQRLDAALSYILSNLHEEINISAFEEACGIGIVILPEQIEEEVEKLINIHKEEILEKRYRFNPGPLMQQVRNILKWADGKAIKNEFDIQILNLLGPKLNSDLESVPKQTQQNKVKKAGKEVCHLVFVSKVEVGDNGMPLTGHTELPSCSVCLERMDESVDGILTILCNHTFHSSCLVKWGDTSCPICRYAQTPEPLADSHCMECAAGTSNEALWICLICGHIGCSRYHQGHAFEHYRDTHHCYAMQLGNNRVWDYVGDNFVHRLLQDKDGKMVEGGQTATKNEGAAMEEKVDSVQLEFTYLLTSQLETQRQYFEEKFNRLEQRSLSETTELREKLGHLMEENTHFKEQFTSLNKEKQSLEKRLQHSTTKLAQVQSELKEEKELRSSLQINQTTWQTKYKELQEELSELKTTKESEVRDLQEQVRDFMFYFEAQKQIENSANRDEIAAGQIVIAPSPSGSKVKGSRSSKGHKRH</sequence>
<proteinExistence type="predicted"/>
<dbReference type="InterPro" id="IPR001607">
    <property type="entry name" value="Znf_UBP"/>
</dbReference>
<feature type="domain" description="RING-type" evidence="11">
    <location>
        <begin position="233"/>
        <end position="273"/>
    </location>
</feature>
<dbReference type="Pfam" id="PF04557">
    <property type="entry name" value="tRNA_synt_1c_R2"/>
    <property type="match status" value="1"/>
</dbReference>
<keyword evidence="9" id="KW-0175">Coiled coil</keyword>
<reference evidence="13" key="1">
    <citation type="journal article" date="2020" name="G3 (Bethesda)">
        <title>High-Quality Assemblies for Three Invasive Social Wasps from the &lt;i&gt;Vespula&lt;/i&gt; Genus.</title>
        <authorList>
            <person name="Harrop T.W.R."/>
            <person name="Guhlin J."/>
            <person name="McLaughlin G.M."/>
            <person name="Permina E."/>
            <person name="Stockwell P."/>
            <person name="Gilligan J."/>
            <person name="Le Lec M.F."/>
            <person name="Gruber M.A.M."/>
            <person name="Quinn O."/>
            <person name="Lovegrove M."/>
            <person name="Duncan E.J."/>
            <person name="Remnant E.J."/>
            <person name="Van Eeckhoven J."/>
            <person name="Graham B."/>
            <person name="Knapp R.A."/>
            <person name="Langford K.W."/>
            <person name="Kronenberg Z."/>
            <person name="Press M.O."/>
            <person name="Eacker S.M."/>
            <person name="Wilson-Rankin E.E."/>
            <person name="Purcell J."/>
            <person name="Lester P.J."/>
            <person name="Dearden P.K."/>
        </authorList>
    </citation>
    <scope>NUCLEOTIDE SEQUENCE</scope>
    <source>
        <strain evidence="13">Linc-1</strain>
    </source>
</reference>
<dbReference type="GO" id="GO:0006425">
    <property type="term" value="P:glutaminyl-tRNA aminoacylation"/>
    <property type="evidence" value="ECO:0007669"/>
    <property type="project" value="InterPro"/>
</dbReference>
<evidence type="ECO:0000256" key="1">
    <source>
        <dbReference type="ARBA" id="ARBA00022598"/>
    </source>
</evidence>
<evidence type="ECO:0000256" key="9">
    <source>
        <dbReference type="SAM" id="Coils"/>
    </source>
</evidence>
<dbReference type="SMART" id="SM00184">
    <property type="entry name" value="RING"/>
    <property type="match status" value="1"/>
</dbReference>
<accession>A0A834JPV8</accession>
<dbReference type="Pfam" id="PF04558">
    <property type="entry name" value="tRNA_synt_1c_R1"/>
    <property type="match status" value="1"/>
</dbReference>
<dbReference type="EMBL" id="JACSDZ010000011">
    <property type="protein sequence ID" value="KAF7392077.1"/>
    <property type="molecule type" value="Genomic_DNA"/>
</dbReference>
<name>A0A834JPV8_VESGE</name>
<dbReference type="InterPro" id="IPR007638">
    <property type="entry name" value="Gln-tRNA-synth_Ib_RNA-bd_2"/>
</dbReference>
<dbReference type="Gene3D" id="1.10.8.1290">
    <property type="entry name" value="Glutaminyl-tRNA synthetase, non-specific RNA binding region part 1, domain 1"/>
    <property type="match status" value="1"/>
</dbReference>
<dbReference type="SMART" id="SM00290">
    <property type="entry name" value="ZnF_UBP"/>
    <property type="match status" value="1"/>
</dbReference>
<dbReference type="AlphaFoldDB" id="A0A834JPV8"/>
<dbReference type="Pfam" id="PF02148">
    <property type="entry name" value="zf-UBP"/>
    <property type="match status" value="1"/>
</dbReference>
<dbReference type="SUPFAM" id="SSF57850">
    <property type="entry name" value="RING/U-box"/>
    <property type="match status" value="2"/>
</dbReference>
<evidence type="ECO:0000256" key="10">
    <source>
        <dbReference type="SAM" id="MobiDB-lite"/>
    </source>
</evidence>
<organism evidence="13 14">
    <name type="scientific">Vespula germanica</name>
    <name type="common">German yellow jacket</name>
    <name type="synonym">Paravespula germanica</name>
    <dbReference type="NCBI Taxonomy" id="30212"/>
    <lineage>
        <taxon>Eukaryota</taxon>
        <taxon>Metazoa</taxon>
        <taxon>Ecdysozoa</taxon>
        <taxon>Arthropoda</taxon>
        <taxon>Hexapoda</taxon>
        <taxon>Insecta</taxon>
        <taxon>Pterygota</taxon>
        <taxon>Neoptera</taxon>
        <taxon>Endopterygota</taxon>
        <taxon>Hymenoptera</taxon>
        <taxon>Apocrita</taxon>
        <taxon>Aculeata</taxon>
        <taxon>Vespoidea</taxon>
        <taxon>Vespidae</taxon>
        <taxon>Vespinae</taxon>
        <taxon>Vespula</taxon>
    </lineage>
</organism>
<dbReference type="InterPro" id="IPR007639">
    <property type="entry name" value="Gln-tRNA-synth_Ib_RNA-bd_N"/>
</dbReference>
<evidence type="ECO:0000259" key="11">
    <source>
        <dbReference type="PROSITE" id="PS50089"/>
    </source>
</evidence>
<dbReference type="GO" id="GO:0004819">
    <property type="term" value="F:glutamine-tRNA ligase activity"/>
    <property type="evidence" value="ECO:0007669"/>
    <property type="project" value="InterPro"/>
</dbReference>
<dbReference type="GO" id="GO:0008270">
    <property type="term" value="F:zinc ion binding"/>
    <property type="evidence" value="ECO:0007669"/>
    <property type="project" value="UniProtKB-KW"/>
</dbReference>
<dbReference type="GO" id="GO:0016567">
    <property type="term" value="P:protein ubiquitination"/>
    <property type="evidence" value="ECO:0007669"/>
    <property type="project" value="TreeGrafter"/>
</dbReference>
<keyword evidence="3 8" id="KW-0479">Metal-binding</keyword>
<dbReference type="InterPro" id="IPR001841">
    <property type="entry name" value="Znf_RING"/>
</dbReference>
<dbReference type="Gene3D" id="1.10.10.2420">
    <property type="match status" value="1"/>
</dbReference>
<gene>
    <name evidence="13" type="ORF">HZH68_011620</name>
</gene>
<feature type="domain" description="UBP-type" evidence="12">
    <location>
        <begin position="270"/>
        <end position="364"/>
    </location>
</feature>
<dbReference type="PANTHER" id="PTHR24007:SF7">
    <property type="entry name" value="BRCA1-ASSOCIATED PROTEIN"/>
    <property type="match status" value="1"/>
</dbReference>
<dbReference type="InterPro" id="IPR042558">
    <property type="entry name" value="Gln-tRNA-synth_Ib_RNA-bd_N_1"/>
</dbReference>
<dbReference type="GO" id="GO:0005737">
    <property type="term" value="C:cytoplasm"/>
    <property type="evidence" value="ECO:0007669"/>
    <property type="project" value="InterPro"/>
</dbReference>
<dbReference type="InterPro" id="IPR047243">
    <property type="entry name" value="RING-H2_BRAP2"/>
</dbReference>
<keyword evidence="4" id="KW-0862">Zinc</keyword>
<keyword evidence="14" id="KW-1185">Reference proteome</keyword>
<evidence type="ECO:0000313" key="14">
    <source>
        <dbReference type="Proteomes" id="UP000617340"/>
    </source>
</evidence>
<dbReference type="GO" id="GO:0007265">
    <property type="term" value="P:Ras protein signal transduction"/>
    <property type="evidence" value="ECO:0007669"/>
    <property type="project" value="TreeGrafter"/>
</dbReference>
<keyword evidence="7" id="KW-0030">Aminoacyl-tRNA synthetase</keyword>
<dbReference type="Pfam" id="PF13639">
    <property type="entry name" value="zf-RING_2"/>
    <property type="match status" value="1"/>
</dbReference>
<protein>
    <recommendedName>
        <fullName evidence="15">BRCA1-associated protein</fullName>
    </recommendedName>
</protein>
<keyword evidence="5" id="KW-0067">ATP-binding</keyword>
<evidence type="ECO:0000256" key="3">
    <source>
        <dbReference type="ARBA" id="ARBA00022771"/>
    </source>
</evidence>
<keyword evidence="2" id="KW-0547">Nucleotide-binding</keyword>
<keyword evidence="6" id="KW-0648">Protein biosynthesis</keyword>
<dbReference type="InterPro" id="IPR042559">
    <property type="entry name" value="Gln-tRNA-synth_Ib_RNA-bd_N_2"/>
</dbReference>
<dbReference type="GO" id="GO:0005524">
    <property type="term" value="F:ATP binding"/>
    <property type="evidence" value="ECO:0007669"/>
    <property type="project" value="UniProtKB-KW"/>
</dbReference>
<evidence type="ECO:0000313" key="13">
    <source>
        <dbReference type="EMBL" id="KAF7392077.1"/>
    </source>
</evidence>
<dbReference type="PANTHER" id="PTHR24007">
    <property type="entry name" value="BRCA1-ASSOCIATED PROTEIN"/>
    <property type="match status" value="1"/>
</dbReference>